<dbReference type="InterPro" id="IPR037923">
    <property type="entry name" value="HTH-like"/>
</dbReference>
<evidence type="ECO:0000313" key="2">
    <source>
        <dbReference type="EMBL" id="KIO78921.1"/>
    </source>
</evidence>
<accession>A0A0D0GWX7</accession>
<sequence>MYKEENVIFDAQQNFNATFKIIDIKREDIPADSGFKLSCHLHCFRMFFFEKGHGEHFIDGSDYAFEKNSVHIVQSDMVHLLKRSDDSQGKLLLIDFKKIEKENHQINSELFNLFVNTRIYPVINLPFDIFENLMAILNLLNTDNHQLMGNLYLMYKRSLITALLLLTKPYLKTLMNTGEDFGDKFYEFNSYVDAFFL</sequence>
<dbReference type="AlphaFoldDB" id="A0A0D0GWX7"/>
<evidence type="ECO:0008006" key="4">
    <source>
        <dbReference type="Google" id="ProtNLM"/>
    </source>
</evidence>
<organism evidence="2 3">
    <name type="scientific">Pedobacter lusitanus</name>
    <dbReference type="NCBI Taxonomy" id="1503925"/>
    <lineage>
        <taxon>Bacteria</taxon>
        <taxon>Pseudomonadati</taxon>
        <taxon>Bacteroidota</taxon>
        <taxon>Sphingobacteriia</taxon>
        <taxon>Sphingobacteriales</taxon>
        <taxon>Sphingobacteriaceae</taxon>
        <taxon>Pedobacter</taxon>
    </lineage>
</organism>
<evidence type="ECO:0000313" key="3">
    <source>
        <dbReference type="Proteomes" id="UP000032049"/>
    </source>
</evidence>
<keyword evidence="1" id="KW-0238">DNA-binding</keyword>
<dbReference type="SUPFAM" id="SSF51215">
    <property type="entry name" value="Regulatory protein AraC"/>
    <property type="match status" value="1"/>
</dbReference>
<dbReference type="Proteomes" id="UP000032049">
    <property type="component" value="Unassembled WGS sequence"/>
</dbReference>
<evidence type="ECO:0000256" key="1">
    <source>
        <dbReference type="ARBA" id="ARBA00023125"/>
    </source>
</evidence>
<gene>
    <name evidence="2" type="ORF">TH53_01065</name>
</gene>
<comment type="caution">
    <text evidence="2">The sequence shown here is derived from an EMBL/GenBank/DDBJ whole genome shotgun (WGS) entry which is preliminary data.</text>
</comment>
<dbReference type="STRING" id="1503925.TH53_01065"/>
<reference evidence="2 3" key="1">
    <citation type="submission" date="2015-01" db="EMBL/GenBank/DDBJ databases">
        <title>Draft genome sequence of Pedobacter sp. NL19 isolated from sludge of an effluent treatment pond in an abandoned uranium mine.</title>
        <authorList>
            <person name="Santos T."/>
            <person name="Caetano T."/>
            <person name="Covas C."/>
            <person name="Cruz A."/>
            <person name="Mendo S."/>
        </authorList>
    </citation>
    <scope>NUCLEOTIDE SEQUENCE [LARGE SCALE GENOMIC DNA]</scope>
    <source>
        <strain evidence="2 3">NL19</strain>
    </source>
</reference>
<dbReference type="EMBL" id="JXRA01000005">
    <property type="protein sequence ID" value="KIO78921.1"/>
    <property type="molecule type" value="Genomic_DNA"/>
</dbReference>
<protein>
    <recommendedName>
        <fullName evidence="4">AraC-type arabinose-binding/dimerisation domain-containing protein</fullName>
    </recommendedName>
</protein>
<keyword evidence="3" id="KW-1185">Reference proteome</keyword>
<proteinExistence type="predicted"/>
<name>A0A0D0GWX7_9SPHI</name>
<dbReference type="RefSeq" id="WP_041877521.1">
    <property type="nucleotide sequence ID" value="NZ_JXRA01000005.1"/>
</dbReference>
<dbReference type="GO" id="GO:0003677">
    <property type="term" value="F:DNA binding"/>
    <property type="evidence" value="ECO:0007669"/>
    <property type="project" value="UniProtKB-KW"/>
</dbReference>